<evidence type="ECO:0000256" key="2">
    <source>
        <dbReference type="ARBA" id="ARBA00022475"/>
    </source>
</evidence>
<evidence type="ECO:0000259" key="8">
    <source>
        <dbReference type="Pfam" id="PF01757"/>
    </source>
</evidence>
<comment type="caution">
    <text evidence="10">The sequence shown here is derived from an EMBL/GenBank/DDBJ whole genome shotgun (WGS) entry which is preliminary data.</text>
</comment>
<evidence type="ECO:0000256" key="6">
    <source>
        <dbReference type="ARBA" id="ARBA00023136"/>
    </source>
</evidence>
<dbReference type="GO" id="GO:0016788">
    <property type="term" value="F:hydrolase activity, acting on ester bonds"/>
    <property type="evidence" value="ECO:0007669"/>
    <property type="project" value="UniProtKB-ARBA"/>
</dbReference>
<comment type="subcellular location">
    <subcellularLocation>
        <location evidence="1">Cell membrane</location>
        <topology evidence="1">Multi-pass membrane protein</topology>
    </subcellularLocation>
</comment>
<protein>
    <submittedName>
        <fullName evidence="10">Acyltransferase</fullName>
    </submittedName>
</protein>
<evidence type="ECO:0000313" key="10">
    <source>
        <dbReference type="EMBL" id="RCI76687.1"/>
    </source>
</evidence>
<sequence length="629" mass="69984">MSSSSSKLLNGMVAVSSGRNIRLDVQGLRAVAVLAVLAYHANSAWLRAGFVGVDVFFVISGFIITALLVERGVKVDLVEFYAGRIKRIFPAYFVMLAIVCIVSTILFLPDDYVFFEKSLQSSVFFSSNHYFANFGSYFAPRAEELPLLHTWSLAIEMQFYLFYPVLFMCLPCRWRLPVFILLAILLFIWSGYCVFSGSQDAQYFALLARVPEFMSGAVVALSLRDRELPARLAILAGLLGAALLVCSFIIIDKQHFPGFWSLLPCLGAALLIAARRGPASLLLASRPMVWIGGISYSLYLWHWPILAFIRYYTGQYELSFVALLAFLTGSFLLAWFSYRYIETPARKAVGLRQQALKWMLAASVVAIVVTGGAQFNVLVVAPAPIQLTRYAAPESICHGVQVGECKRGSVNAVPRVLVIGDSHAAQLNYFFDVVGNESGVAYRVLTGSSCVPIPAFDLERLPRWARKPCQAQIDAVAQSMLNFDKIIVAGMWQYQMQSPAFAQAMRAFLVDTSYAGKQVVLLGQIPMFESNVQRVRRFRELGLSAPLVSSSWQGANQLLRALAEGIPNVRFMDFSTSAFFADAPYQDGELIYQDSHHLNEVGARRYGYFASRQLQRLFEQPQSSVSLKP</sequence>
<dbReference type="Pfam" id="PF19040">
    <property type="entry name" value="SGNH"/>
    <property type="match status" value="1"/>
</dbReference>
<evidence type="ECO:0000313" key="11">
    <source>
        <dbReference type="Proteomes" id="UP000253594"/>
    </source>
</evidence>
<dbReference type="Gene3D" id="3.40.50.1110">
    <property type="entry name" value="SGNH hydrolase"/>
    <property type="match status" value="1"/>
</dbReference>
<dbReference type="InterPro" id="IPR002656">
    <property type="entry name" value="Acyl_transf_3_dom"/>
</dbReference>
<gene>
    <name evidence="10" type="ORF">DT376_00985</name>
</gene>
<dbReference type="RefSeq" id="WP_010793233.1">
    <property type="nucleotide sequence ID" value="NZ_BSAO01000044.1"/>
</dbReference>
<feature type="domain" description="SGNH" evidence="9">
    <location>
        <begin position="402"/>
        <end position="606"/>
    </location>
</feature>
<dbReference type="GO" id="GO:0016747">
    <property type="term" value="F:acyltransferase activity, transferring groups other than amino-acyl groups"/>
    <property type="evidence" value="ECO:0007669"/>
    <property type="project" value="InterPro"/>
</dbReference>
<keyword evidence="4" id="KW-0812">Transmembrane</keyword>
<evidence type="ECO:0000256" key="1">
    <source>
        <dbReference type="ARBA" id="ARBA00004651"/>
    </source>
</evidence>
<dbReference type="InterPro" id="IPR036514">
    <property type="entry name" value="SGNH_hydro_sf"/>
</dbReference>
<dbReference type="SUPFAM" id="SSF52266">
    <property type="entry name" value="SGNH hydrolase"/>
    <property type="match status" value="1"/>
</dbReference>
<dbReference type="GO" id="GO:0009103">
    <property type="term" value="P:lipopolysaccharide biosynthetic process"/>
    <property type="evidence" value="ECO:0007669"/>
    <property type="project" value="TreeGrafter"/>
</dbReference>
<dbReference type="Proteomes" id="UP000253594">
    <property type="component" value="Unassembled WGS sequence"/>
</dbReference>
<dbReference type="AlphaFoldDB" id="A0A367MGQ0"/>
<dbReference type="GO" id="GO:0005886">
    <property type="term" value="C:plasma membrane"/>
    <property type="evidence" value="ECO:0007669"/>
    <property type="project" value="UniProtKB-SubCell"/>
</dbReference>
<evidence type="ECO:0000256" key="7">
    <source>
        <dbReference type="ARBA" id="ARBA00023315"/>
    </source>
</evidence>
<keyword evidence="6" id="KW-0472">Membrane</keyword>
<keyword evidence="7 10" id="KW-0012">Acyltransferase</keyword>
<organism evidence="10 11">
    <name type="scientific">Pseudomonas aeruginosa</name>
    <dbReference type="NCBI Taxonomy" id="287"/>
    <lineage>
        <taxon>Bacteria</taxon>
        <taxon>Pseudomonadati</taxon>
        <taxon>Pseudomonadota</taxon>
        <taxon>Gammaproteobacteria</taxon>
        <taxon>Pseudomonadales</taxon>
        <taxon>Pseudomonadaceae</taxon>
        <taxon>Pseudomonas</taxon>
    </lineage>
</organism>
<feature type="domain" description="Acyltransferase 3" evidence="8">
    <location>
        <begin position="25"/>
        <end position="338"/>
    </location>
</feature>
<dbReference type="InterPro" id="IPR050879">
    <property type="entry name" value="Acyltransferase_3"/>
</dbReference>
<evidence type="ECO:0000256" key="3">
    <source>
        <dbReference type="ARBA" id="ARBA00022679"/>
    </source>
</evidence>
<keyword evidence="2" id="KW-1003">Cell membrane</keyword>
<keyword evidence="5" id="KW-1133">Transmembrane helix</keyword>
<dbReference type="InterPro" id="IPR043968">
    <property type="entry name" value="SGNH"/>
</dbReference>
<reference evidence="10 11" key="1">
    <citation type="submission" date="2018-07" db="EMBL/GenBank/DDBJ databases">
        <title>Mechanisms of high-level aminoglycoside resistance among Gram-negative pathogens in Brazil.</title>
        <authorList>
            <person name="Ballaben A.S."/>
            <person name="Darini A.L.C."/>
            <person name="Doi Y."/>
        </authorList>
    </citation>
    <scope>NUCLEOTIDE SEQUENCE [LARGE SCALE GENOMIC DNA]</scope>
    <source>
        <strain evidence="10 11">B2-305</strain>
    </source>
</reference>
<keyword evidence="3 10" id="KW-0808">Transferase</keyword>
<evidence type="ECO:0000256" key="4">
    <source>
        <dbReference type="ARBA" id="ARBA00022692"/>
    </source>
</evidence>
<evidence type="ECO:0000259" key="9">
    <source>
        <dbReference type="Pfam" id="PF19040"/>
    </source>
</evidence>
<accession>A0A367MGQ0</accession>
<name>A0A367MGQ0_PSEAI</name>
<dbReference type="PANTHER" id="PTHR23028">
    <property type="entry name" value="ACETYLTRANSFERASE"/>
    <property type="match status" value="1"/>
</dbReference>
<dbReference type="PANTHER" id="PTHR23028:SF53">
    <property type="entry name" value="ACYL_TRANSF_3 DOMAIN-CONTAINING PROTEIN"/>
    <property type="match status" value="1"/>
</dbReference>
<proteinExistence type="predicted"/>
<evidence type="ECO:0000256" key="5">
    <source>
        <dbReference type="ARBA" id="ARBA00022989"/>
    </source>
</evidence>
<dbReference type="Pfam" id="PF01757">
    <property type="entry name" value="Acyl_transf_3"/>
    <property type="match status" value="1"/>
</dbReference>
<dbReference type="EMBL" id="QORE01000011">
    <property type="protein sequence ID" value="RCI76687.1"/>
    <property type="molecule type" value="Genomic_DNA"/>
</dbReference>